<keyword evidence="8" id="KW-1185">Reference proteome</keyword>
<feature type="transmembrane region" description="Helical" evidence="6">
    <location>
        <begin position="36"/>
        <end position="60"/>
    </location>
</feature>
<dbReference type="AlphaFoldDB" id="A0A7I8D562"/>
<dbReference type="Proteomes" id="UP000593802">
    <property type="component" value="Chromosome"/>
</dbReference>
<evidence type="ECO:0000256" key="4">
    <source>
        <dbReference type="ARBA" id="ARBA00022989"/>
    </source>
</evidence>
<evidence type="ECO:0000256" key="2">
    <source>
        <dbReference type="ARBA" id="ARBA00022475"/>
    </source>
</evidence>
<evidence type="ECO:0008006" key="9">
    <source>
        <dbReference type="Google" id="ProtNLM"/>
    </source>
</evidence>
<comment type="subcellular location">
    <subcellularLocation>
        <location evidence="1">Cell membrane</location>
    </subcellularLocation>
</comment>
<dbReference type="RefSeq" id="WP_200759415.1">
    <property type="nucleotide sequence ID" value="NZ_AP023366.1"/>
</dbReference>
<dbReference type="GO" id="GO:0016020">
    <property type="term" value="C:membrane"/>
    <property type="evidence" value="ECO:0007669"/>
    <property type="project" value="InterPro"/>
</dbReference>
<organism evidence="7 8">
    <name type="scientific">Effusibacillus dendaii</name>
    <dbReference type="NCBI Taxonomy" id="2743772"/>
    <lineage>
        <taxon>Bacteria</taxon>
        <taxon>Bacillati</taxon>
        <taxon>Bacillota</taxon>
        <taxon>Bacilli</taxon>
        <taxon>Bacillales</taxon>
        <taxon>Alicyclobacillaceae</taxon>
        <taxon>Effusibacillus</taxon>
    </lineage>
</organism>
<evidence type="ECO:0000256" key="5">
    <source>
        <dbReference type="ARBA" id="ARBA00023136"/>
    </source>
</evidence>
<dbReference type="GO" id="GO:0044781">
    <property type="term" value="P:bacterial-type flagellum organization"/>
    <property type="evidence" value="ECO:0007669"/>
    <property type="project" value="InterPro"/>
</dbReference>
<keyword evidence="4 6" id="KW-1133">Transmembrane helix</keyword>
<dbReference type="EMBL" id="AP023366">
    <property type="protein sequence ID" value="BCJ85273.1"/>
    <property type="molecule type" value="Genomic_DNA"/>
</dbReference>
<keyword evidence="3 6" id="KW-0812">Transmembrane</keyword>
<evidence type="ECO:0000256" key="6">
    <source>
        <dbReference type="SAM" id="Phobius"/>
    </source>
</evidence>
<keyword evidence="2" id="KW-1003">Cell membrane</keyword>
<keyword evidence="5 6" id="KW-0472">Membrane</keyword>
<dbReference type="InterPro" id="IPR022781">
    <property type="entry name" value="Flagellar_biosynth_FliO"/>
</dbReference>
<name>A0A7I8D562_9BACL</name>
<evidence type="ECO:0000256" key="1">
    <source>
        <dbReference type="ARBA" id="ARBA00004236"/>
    </source>
</evidence>
<reference evidence="7 8" key="1">
    <citation type="submission" date="2020-08" db="EMBL/GenBank/DDBJ databases">
        <title>Complete Genome Sequence of Effusibacillus dendaii Strain skT53, Isolated from Farmland soil.</title>
        <authorList>
            <person name="Konishi T."/>
            <person name="Kawasaki H."/>
        </authorList>
    </citation>
    <scope>NUCLEOTIDE SEQUENCE [LARGE SCALE GENOMIC DNA]</scope>
    <source>
        <strain evidence="8">skT53</strain>
    </source>
</reference>
<accession>A0A7I8D562</accession>
<dbReference type="Pfam" id="PF04347">
    <property type="entry name" value="FliO"/>
    <property type="match status" value="1"/>
</dbReference>
<proteinExistence type="predicted"/>
<evidence type="ECO:0000256" key="3">
    <source>
        <dbReference type="ARBA" id="ARBA00022692"/>
    </source>
</evidence>
<evidence type="ECO:0000313" key="8">
    <source>
        <dbReference type="Proteomes" id="UP000593802"/>
    </source>
</evidence>
<gene>
    <name evidence="7" type="ORF">skT53_02580</name>
</gene>
<protein>
    <recommendedName>
        <fullName evidence="9">Flagellar protein</fullName>
    </recommendedName>
</protein>
<sequence>MRLLALGKTVQEMIEQGNNPANTQQVSSTVGNGNDWSLLFGILQMIVVLGLVVGVVYLFIKFLAMKTNAGQANSLMRSIAVHPLATNRSIHLVHFEDRVYVIGVGEDVTLLDTILDEESVARLKQHAPAATRSELPSWLTKWLPVQLKQDVEEPVESVPFHDALQEKLRQLKEQRRKITEWESEDK</sequence>
<dbReference type="KEGG" id="eff:skT53_02580"/>
<evidence type="ECO:0000313" key="7">
    <source>
        <dbReference type="EMBL" id="BCJ85273.1"/>
    </source>
</evidence>